<dbReference type="CDD" id="cd00886">
    <property type="entry name" value="MogA_MoaB"/>
    <property type="match status" value="1"/>
</dbReference>
<comment type="pathway">
    <text evidence="1">Cofactor biosynthesis; molybdopterin biosynthesis.</text>
</comment>
<name>A0AAD1KP49_9ACTN</name>
<dbReference type="SMART" id="SM00852">
    <property type="entry name" value="MoCF_biosynth"/>
    <property type="match status" value="1"/>
</dbReference>
<sequence>MLSSEDALHPVDWGLVNGTAGEAPDSISRVEEIKARVITVSDRCASGAATDRSGPLALSLLAGLGYSWLRPGPVVVVPDGIDSVRGALRDALRHGYRLVVTTGGTGVSPRDLTPEATEPMLVARLDGLAEQIRANGGHASAVAGLSRGLVGVTSRDCQGALIVNAPGSTGGVRDTFAVIGPVLEHIFSQLAGGGH</sequence>
<gene>
    <name evidence="4" type="ORF">KB1_05710</name>
</gene>
<dbReference type="InterPro" id="IPR036425">
    <property type="entry name" value="MoaB/Mog-like_dom_sf"/>
</dbReference>
<dbReference type="AlphaFoldDB" id="A0AAD1KP49"/>
<dbReference type="Proteomes" id="UP000825072">
    <property type="component" value="Chromosome 1"/>
</dbReference>
<dbReference type="InterPro" id="IPR001453">
    <property type="entry name" value="MoaB/Mog_dom"/>
</dbReference>
<evidence type="ECO:0000259" key="3">
    <source>
        <dbReference type="SMART" id="SM00852"/>
    </source>
</evidence>
<dbReference type="EMBL" id="AP024747">
    <property type="protein sequence ID" value="BCY24581.1"/>
    <property type="molecule type" value="Genomic_DNA"/>
</dbReference>
<organism evidence="4 5">
    <name type="scientific">Cutibacterium modestum</name>
    <dbReference type="NCBI Taxonomy" id="2559073"/>
    <lineage>
        <taxon>Bacteria</taxon>
        <taxon>Bacillati</taxon>
        <taxon>Actinomycetota</taxon>
        <taxon>Actinomycetes</taxon>
        <taxon>Propionibacteriales</taxon>
        <taxon>Propionibacteriaceae</taxon>
        <taxon>Cutibacterium</taxon>
    </lineage>
</organism>
<evidence type="ECO:0000256" key="1">
    <source>
        <dbReference type="ARBA" id="ARBA00005046"/>
    </source>
</evidence>
<protein>
    <submittedName>
        <fullName evidence="4">Molybdenum cofactor biosynthesis protein</fullName>
    </submittedName>
</protein>
<dbReference type="InterPro" id="IPR008284">
    <property type="entry name" value="MoCF_biosynth_CS"/>
</dbReference>
<dbReference type="PANTHER" id="PTHR43764:SF1">
    <property type="entry name" value="MOLYBDOPTERIN MOLYBDOTRANSFERASE"/>
    <property type="match status" value="1"/>
</dbReference>
<dbReference type="PANTHER" id="PTHR43764">
    <property type="entry name" value="MOLYBDENUM COFACTOR BIOSYNTHESIS"/>
    <property type="match status" value="1"/>
</dbReference>
<evidence type="ECO:0000313" key="4">
    <source>
        <dbReference type="EMBL" id="BCY24581.1"/>
    </source>
</evidence>
<dbReference type="Pfam" id="PF00994">
    <property type="entry name" value="MoCF_biosynth"/>
    <property type="match status" value="1"/>
</dbReference>
<proteinExistence type="predicted"/>
<keyword evidence="2" id="KW-0501">Molybdenum cofactor biosynthesis</keyword>
<dbReference type="PROSITE" id="PS01078">
    <property type="entry name" value="MOCF_BIOSYNTHESIS_1"/>
    <property type="match status" value="1"/>
</dbReference>
<dbReference type="Gene3D" id="3.40.980.10">
    <property type="entry name" value="MoaB/Mog-like domain"/>
    <property type="match status" value="1"/>
</dbReference>
<evidence type="ECO:0000313" key="5">
    <source>
        <dbReference type="Proteomes" id="UP000825072"/>
    </source>
</evidence>
<dbReference type="InterPro" id="IPR051920">
    <property type="entry name" value="MPT_Adenylyltrnsfr/MoaC-Rel"/>
</dbReference>
<evidence type="ECO:0000256" key="2">
    <source>
        <dbReference type="ARBA" id="ARBA00023150"/>
    </source>
</evidence>
<accession>A0AAD1KP49</accession>
<feature type="domain" description="MoaB/Mog" evidence="3">
    <location>
        <begin position="36"/>
        <end position="186"/>
    </location>
</feature>
<dbReference type="SUPFAM" id="SSF53218">
    <property type="entry name" value="Molybdenum cofactor biosynthesis proteins"/>
    <property type="match status" value="1"/>
</dbReference>
<dbReference type="GO" id="GO:0006777">
    <property type="term" value="P:Mo-molybdopterin cofactor biosynthetic process"/>
    <property type="evidence" value="ECO:0007669"/>
    <property type="project" value="UniProtKB-KW"/>
</dbReference>
<reference evidence="4" key="1">
    <citation type="submission" date="2021-06" db="EMBL/GenBank/DDBJ databases">
        <title>Genome sequence of Cutibacterium modestum strain KB17-24694.</title>
        <authorList>
            <person name="Dekio I."/>
            <person name="Asahina A."/>
            <person name="Nishida M."/>
        </authorList>
    </citation>
    <scope>NUCLEOTIDE SEQUENCE</scope>
    <source>
        <strain evidence="4">KB17-24694</strain>
    </source>
</reference>